<dbReference type="InterPro" id="IPR001543">
    <property type="entry name" value="FliN-like_C"/>
</dbReference>
<accession>G3A741</accession>
<name>G3A741_9RALS</name>
<gene>
    <name evidence="2" type="ORF">RALSY_40519</name>
</gene>
<evidence type="ECO:0000313" key="2">
    <source>
        <dbReference type="EMBL" id="CCA86301.1"/>
    </source>
</evidence>
<sequence>MIVAGELFDMMQRRLSTAQTDVAEAARPLRWWSAAQLDVLALRAQTLFDQWRGDWGLPVGQGEAGHCVKAVPAHPDAVQVDRQWMALFAGDGASGTWWTVRPEAHRRVHTRLGPKGDEPSALDVAGAAIQTALFGVDANPAGQSDPLVASGAGHDAVKDWCLRLRHWLGAVDDGEVSSPTEPLHAPLSLPTDLTQFWSGAVLLRLDWYGDTFQLVIDCTHVMRLIGPCAATTDGAATERRSEALLTPVLSALSAEPLSMTAELNPIELDLGTLTGLRVGDVIRIPHALEMPLLVRADDGELLYQAFLGRLEDQKAIELFPLTQTS</sequence>
<reference evidence="2" key="1">
    <citation type="journal article" date="2011" name="PLoS ONE">
        <title>Ralstonia syzygii, the Blood Disease Bacterium and some Asian R. solanacearum strains form a single genomic species despite divergent lifestyles.</title>
        <authorList>
            <person name="Remenant B."/>
            <person name="de Cambiaire J.C."/>
            <person name="Cellier G."/>
            <person name="Jacobs J.M."/>
            <person name="Mangenot S."/>
            <person name="Barbe V."/>
            <person name="Lajus A."/>
            <person name="Vallenet D."/>
            <person name="Medigue C."/>
            <person name="Fegan M."/>
            <person name="Allen C."/>
            <person name="Prior P."/>
        </authorList>
    </citation>
    <scope>NUCLEOTIDE SEQUENCE</scope>
    <source>
        <strain evidence="2">R24</strain>
    </source>
</reference>
<evidence type="ECO:0000259" key="1">
    <source>
        <dbReference type="Pfam" id="PF01052"/>
    </source>
</evidence>
<dbReference type="InterPro" id="IPR036429">
    <property type="entry name" value="SpoA-like_sf"/>
</dbReference>
<dbReference type="EMBL" id="FR854089">
    <property type="protein sequence ID" value="CCA86301.1"/>
    <property type="molecule type" value="Genomic_DNA"/>
</dbReference>
<organism evidence="2">
    <name type="scientific">Ralstonia syzygii R24</name>
    <dbReference type="NCBI Taxonomy" id="907261"/>
    <lineage>
        <taxon>Bacteria</taxon>
        <taxon>Pseudomonadati</taxon>
        <taxon>Pseudomonadota</taxon>
        <taxon>Betaproteobacteria</taxon>
        <taxon>Burkholderiales</taxon>
        <taxon>Burkholderiaceae</taxon>
        <taxon>Ralstonia</taxon>
        <taxon>Ralstonia solanacearum species complex</taxon>
    </lineage>
</organism>
<proteinExistence type="predicted"/>
<protein>
    <recommendedName>
        <fullName evidence="1">Flagellar motor switch protein FliN-like C-terminal domain-containing protein</fullName>
    </recommendedName>
</protein>
<dbReference type="Gene3D" id="2.30.330.10">
    <property type="entry name" value="SpoA-like"/>
    <property type="match status" value="1"/>
</dbReference>
<dbReference type="SUPFAM" id="SSF101801">
    <property type="entry name" value="Surface presentation of antigens (SPOA)"/>
    <property type="match status" value="1"/>
</dbReference>
<dbReference type="Pfam" id="PF01052">
    <property type="entry name" value="FliMN_C"/>
    <property type="match status" value="1"/>
</dbReference>
<dbReference type="AlphaFoldDB" id="G3A741"/>
<reference evidence="2" key="2">
    <citation type="submission" date="2011-04" db="EMBL/GenBank/DDBJ databases">
        <authorList>
            <person name="Genoscope - CEA"/>
        </authorList>
    </citation>
    <scope>NUCLEOTIDE SEQUENCE</scope>
    <source>
        <strain evidence="2">R24</strain>
    </source>
</reference>
<feature type="domain" description="Flagellar motor switch protein FliN-like C-terminal" evidence="1">
    <location>
        <begin position="255"/>
        <end position="317"/>
    </location>
</feature>